<sequence length="206" mass="23201">MEIQHIMQVVDASFVARQSIEKSLREIDRRALNAMVLVKRHGNTLAGYGVVAQAFRERAANLKESASHLQETIAPLIQAHMRILQHQRFVASFSAIAQAMAQYGQICASLENIRTRWRDTIAREEVEARKILLRLIATVDVLQEGIEEQEYVVTNGRIEAALAEDTGAPLMRVSRDMGEAVRTVSNAIRTYRHQLESLAYESSTDI</sequence>
<gene>
    <name evidence="1" type="ORF">GL267_10525</name>
</gene>
<comment type="caution">
    <text evidence="1">The sequence shown here is derived from an EMBL/GenBank/DDBJ whole genome shotgun (WGS) entry which is preliminary data.</text>
</comment>
<evidence type="ECO:0008006" key="2">
    <source>
        <dbReference type="Google" id="ProtNLM"/>
    </source>
</evidence>
<dbReference type="EMBL" id="WNJL01000035">
    <property type="protein sequence ID" value="NDU43055.1"/>
    <property type="molecule type" value="Genomic_DNA"/>
</dbReference>
<dbReference type="RefSeq" id="WP_163098264.1">
    <property type="nucleotide sequence ID" value="NZ_CP127523.1"/>
</dbReference>
<proteinExistence type="predicted"/>
<reference evidence="1" key="1">
    <citation type="submission" date="2019-11" db="EMBL/GenBank/DDBJ databases">
        <title>Acidithiobacillus ferrianus sp. nov.: a facultatively anaerobic and extremely acidophilic chemolithoautotroph.</title>
        <authorList>
            <person name="Norris P.R."/>
            <person name="Falagan C."/>
            <person name="Moya-Beltran A."/>
            <person name="Castro M."/>
            <person name="Quatrini R."/>
            <person name="Johnson D.B."/>
        </authorList>
    </citation>
    <scope>NUCLEOTIDE SEQUENCE [LARGE SCALE GENOMIC DNA]</scope>
    <source>
        <strain evidence="1">MG</strain>
    </source>
</reference>
<accession>A0A845UCH3</accession>
<protein>
    <recommendedName>
        <fullName evidence="2">Chemotaxis protein</fullName>
    </recommendedName>
</protein>
<dbReference type="AlphaFoldDB" id="A0A845UCH3"/>
<organism evidence="1">
    <name type="scientific">Acidithiobacillus ferrianus</name>
    <dbReference type="NCBI Taxonomy" id="2678518"/>
    <lineage>
        <taxon>Bacteria</taxon>
        <taxon>Pseudomonadati</taxon>
        <taxon>Pseudomonadota</taxon>
        <taxon>Acidithiobacillia</taxon>
        <taxon>Acidithiobacillales</taxon>
        <taxon>Acidithiobacillaceae</taxon>
        <taxon>Acidithiobacillus</taxon>
    </lineage>
</organism>
<evidence type="ECO:0000313" key="1">
    <source>
        <dbReference type="EMBL" id="NDU43055.1"/>
    </source>
</evidence>
<name>A0A845UCH3_9PROT</name>